<dbReference type="InterPro" id="IPR027417">
    <property type="entry name" value="P-loop_NTPase"/>
</dbReference>
<keyword evidence="2" id="KW-1185">Reference proteome</keyword>
<dbReference type="Proteomes" id="UP000635142">
    <property type="component" value="Unassembled WGS sequence"/>
</dbReference>
<dbReference type="SUPFAM" id="SSF52540">
    <property type="entry name" value="P-loop containing nucleoside triphosphate hydrolases"/>
    <property type="match status" value="1"/>
</dbReference>
<dbReference type="GO" id="GO:0016020">
    <property type="term" value="C:membrane"/>
    <property type="evidence" value="ECO:0007669"/>
    <property type="project" value="InterPro"/>
</dbReference>
<organism evidence="1 2">
    <name type="scientific">Sulfitobacter aestuariivivens</name>
    <dbReference type="NCBI Taxonomy" id="2766981"/>
    <lineage>
        <taxon>Bacteria</taxon>
        <taxon>Pseudomonadati</taxon>
        <taxon>Pseudomonadota</taxon>
        <taxon>Alphaproteobacteria</taxon>
        <taxon>Rhodobacterales</taxon>
        <taxon>Roseobacteraceae</taxon>
        <taxon>Sulfitobacter</taxon>
    </lineage>
</organism>
<gene>
    <name evidence="1" type="ORF">H9Q16_15760</name>
</gene>
<protein>
    <submittedName>
        <fullName evidence="1">Sulfotransferase family 2 domain-containing protein</fullName>
    </submittedName>
</protein>
<dbReference type="InterPro" id="IPR005331">
    <property type="entry name" value="Sulfotransferase"/>
</dbReference>
<evidence type="ECO:0000313" key="2">
    <source>
        <dbReference type="Proteomes" id="UP000635142"/>
    </source>
</evidence>
<accession>A0A927HGD2</accession>
<name>A0A927HGD2_9RHOB</name>
<sequence length="239" mass="26635">MTRRKALPRLIYIHVPKCGGSSFGMALRLRYLTSQATISLRAGDPALTVEARIISEYQRRAVELRRLIAAGKHLIAGHVQYDAALHQAEAQDYRYVTLLRDPVSRFVSHYRYLQRRHPDPTRPDTLAAFLDTPDAARLASQYLYYFAGQTQTMTSQNTPMIAQALSHLTAFDLVGDLAAPDRFHTDMERLTGATLPYFQRNTAPGPTCVPASLRPRIEALCAADIAIYENALSRTGAAC</sequence>
<dbReference type="Gene3D" id="3.40.50.300">
    <property type="entry name" value="P-loop containing nucleotide triphosphate hydrolases"/>
    <property type="match status" value="1"/>
</dbReference>
<reference evidence="1" key="1">
    <citation type="submission" date="2020-08" db="EMBL/GenBank/DDBJ databases">
        <title>Sulfitobacter aestuariivivens sp. nov., isolated from a tidal flat.</title>
        <authorList>
            <person name="Park S."/>
            <person name="Yoon J.-H."/>
        </authorList>
    </citation>
    <scope>NUCLEOTIDE SEQUENCE</scope>
    <source>
        <strain evidence="1">TSTF-M16</strain>
    </source>
</reference>
<dbReference type="GO" id="GO:0008146">
    <property type="term" value="F:sulfotransferase activity"/>
    <property type="evidence" value="ECO:0007669"/>
    <property type="project" value="InterPro"/>
</dbReference>
<proteinExistence type="predicted"/>
<evidence type="ECO:0000313" key="1">
    <source>
        <dbReference type="EMBL" id="MBD3665393.1"/>
    </source>
</evidence>
<dbReference type="EMBL" id="JACTAG010000002">
    <property type="protein sequence ID" value="MBD3665393.1"/>
    <property type="molecule type" value="Genomic_DNA"/>
</dbReference>
<dbReference type="Pfam" id="PF03567">
    <property type="entry name" value="Sulfotransfer_2"/>
    <property type="match status" value="1"/>
</dbReference>
<dbReference type="RefSeq" id="WP_191076372.1">
    <property type="nucleotide sequence ID" value="NZ_JACTAG010000002.1"/>
</dbReference>
<comment type="caution">
    <text evidence="1">The sequence shown here is derived from an EMBL/GenBank/DDBJ whole genome shotgun (WGS) entry which is preliminary data.</text>
</comment>
<dbReference type="AlphaFoldDB" id="A0A927HGD2"/>